<evidence type="ECO:0000256" key="1">
    <source>
        <dbReference type="ARBA" id="ARBA00004123"/>
    </source>
</evidence>
<dbReference type="EMBL" id="CAJVCH010569852">
    <property type="protein sequence ID" value="CAG7833370.1"/>
    <property type="molecule type" value="Genomic_DNA"/>
</dbReference>
<accession>A0A8J2PR69</accession>
<evidence type="ECO:0000313" key="5">
    <source>
        <dbReference type="Proteomes" id="UP000708208"/>
    </source>
</evidence>
<dbReference type="InterPro" id="IPR039776">
    <property type="entry name" value="Pds5"/>
</dbReference>
<feature type="region of interest" description="Disordered" evidence="3">
    <location>
        <begin position="1158"/>
        <end position="1379"/>
    </location>
</feature>
<comment type="subcellular location">
    <subcellularLocation>
        <location evidence="1">Nucleus</location>
    </subcellularLocation>
</comment>
<reference evidence="4" key="1">
    <citation type="submission" date="2021-06" db="EMBL/GenBank/DDBJ databases">
        <authorList>
            <person name="Hodson N. C."/>
            <person name="Mongue J. A."/>
            <person name="Jaron S. K."/>
        </authorList>
    </citation>
    <scope>NUCLEOTIDE SEQUENCE</scope>
</reference>
<proteinExistence type="predicted"/>
<organism evidence="4 5">
    <name type="scientific">Allacma fusca</name>
    <dbReference type="NCBI Taxonomy" id="39272"/>
    <lineage>
        <taxon>Eukaryota</taxon>
        <taxon>Metazoa</taxon>
        <taxon>Ecdysozoa</taxon>
        <taxon>Arthropoda</taxon>
        <taxon>Hexapoda</taxon>
        <taxon>Collembola</taxon>
        <taxon>Symphypleona</taxon>
        <taxon>Sminthuridae</taxon>
        <taxon>Allacma</taxon>
    </lineage>
</organism>
<feature type="compositionally biased region" description="Basic and acidic residues" evidence="3">
    <location>
        <begin position="1170"/>
        <end position="1179"/>
    </location>
</feature>
<evidence type="ECO:0000256" key="3">
    <source>
        <dbReference type="SAM" id="MobiDB-lite"/>
    </source>
</evidence>
<feature type="compositionally biased region" description="Acidic residues" evidence="3">
    <location>
        <begin position="1275"/>
        <end position="1293"/>
    </location>
</feature>
<name>A0A8J2PR69_9HEXA</name>
<dbReference type="PANTHER" id="PTHR12663">
    <property type="entry name" value="ANDROGEN INDUCED INHIBITOR OF PROLIFERATION AS3 / PDS5-RELATED"/>
    <property type="match status" value="1"/>
</dbReference>
<dbReference type="Proteomes" id="UP000708208">
    <property type="component" value="Unassembled WGS sequence"/>
</dbReference>
<comment type="caution">
    <text evidence="4">The sequence shown here is derived from an EMBL/GenBank/DDBJ whole genome shotgun (WGS) entry which is preliminary data.</text>
</comment>
<dbReference type="Pfam" id="PF20168">
    <property type="entry name" value="PDS5"/>
    <property type="match status" value="1"/>
</dbReference>
<dbReference type="GO" id="GO:0005634">
    <property type="term" value="C:nucleus"/>
    <property type="evidence" value="ECO:0007669"/>
    <property type="project" value="UniProtKB-SubCell"/>
</dbReference>
<sequence>MSRNTRKQSVSTNMSTEPINYPVGCKDVSDDMHVDELIRRLKVLASNFQGMGQEENAYDEYVPLCLHLAEDGFLNHQSKDVRLLVACCIADILRIYAPEAPYKDQEQVKTIFKFLITQLEGLKDPKDAAFKRYFYLLENLAYVKSFNMCFELDDAQDIFCSLFELIFQIVNDEHSGKVKSFMLDVLCPLVSECDTVSNELLNIILGNIVEPIKTSKKNAYNLAKELIIKCSETLEPYIQNFFNQVLICGKDDCNLFIVHKVYDLIYELNHICPSVLLSVIPQLEYKLKSSEESERLGSVSLLARMFSEKDSALATQHTQLWQAFLGRFNDISVAIRIKCVQYSMHFLINHPELRNDIVDTLKMRQHDAEENVRFEVVKAIVATAKLDFNVVSESEDLLNYVKERTLDKKYKIRREALQGLALIYKTHLTAAYVPHATKKAVAWIKDKILHAYYMISLDDRILVERLLNTCLVPYQSDPYDRMLKLLYLYGTIDENASKAFLEVQKNLLLVRRHVTELLVCIRNNENKGDFDRQLNIRISQLTKFLPDPVKASEFLCKFSSDLKDDAQLMRTMEIIVSPSTDCKTCAESTNLVLKKLGPPVMTNLYYNTIKILLERTSSVLIDKEAILKLVTIINEVAKGSSETLNTLGLDKQTALERGLKLVSVLAFVFPSHFSEEQTLSTLIEMMGAITEDLQPLVLTSLTYIGKTRPIGQYQPNLMGILVPQCQNMLVTGNPKQGKEAVRCMHCNMNESAKNHTFAQDVDTLRANLDPKNSNYRTAIVALGHIAWLMPEEFKFEMKTIISQKIVRDLLVNPVRTEEDRLRNIDDWCDEEDLPEITRCMMAGMKATVRWILGLRTDYKSATKTFKMLTAFVETGGGFINAQVAFSAAEKSWLRLSAGSCMLKICEQKGVGDQFSPVQFCSLSKLMNDEVTEVRSRFAAKLHRGLSRGIPQKCLPLDFMGFYALAGYEKDKKQKMTVRSFMVSDVAKRREYIKSLMMTAAEKVAEQLPHIMPDYMLVFSVPVLAHNPKYTSHTDQEQLAEIKECLWFILEPLIIKNDSYSFGFYKTLVERMKNHTDALDPENEEANAKMYAICDIALGLILQRSTSFEMKDYPSEPRIPPMYFKRNEDPFYTNTRSYLPHDMQYAAPKKAGVTVSVVQDAGSKRNKRAKRDQVVMDEHGNISIDAQPTDANATRLEIPGIKSGESEPEDEESGGKNSEPGTRPATTTVTEVKSPETLLVSKSRKRPAETELVLESSEVEADHSNEGDEASSQLMEVDEVGMDDEQQSEEDETTENNNLVEHTISTEVEESSSPSDTPPTLTAVDTKILRKRTVVANNDNHTENEETHTTAGRTLRSKAKVTPPPPSSTLPKKNNARRLR</sequence>
<dbReference type="GO" id="GO:0006281">
    <property type="term" value="P:DNA repair"/>
    <property type="evidence" value="ECO:0007669"/>
    <property type="project" value="TreeGrafter"/>
</dbReference>
<protein>
    <submittedName>
        <fullName evidence="4">Uncharacterized protein</fullName>
    </submittedName>
</protein>
<keyword evidence="2" id="KW-0539">Nucleus</keyword>
<dbReference type="GO" id="GO:0000785">
    <property type="term" value="C:chromatin"/>
    <property type="evidence" value="ECO:0007669"/>
    <property type="project" value="TreeGrafter"/>
</dbReference>
<feature type="compositionally biased region" description="Low complexity" evidence="3">
    <location>
        <begin position="1294"/>
        <end position="1321"/>
    </location>
</feature>
<dbReference type="CDD" id="cd19953">
    <property type="entry name" value="PDS5"/>
    <property type="match status" value="1"/>
</dbReference>
<keyword evidence="5" id="KW-1185">Reference proteome</keyword>
<dbReference type="OrthoDB" id="200660at2759"/>
<dbReference type="GO" id="GO:0007064">
    <property type="term" value="P:mitotic sister chromatid cohesion"/>
    <property type="evidence" value="ECO:0007669"/>
    <property type="project" value="InterPro"/>
</dbReference>
<evidence type="ECO:0000313" key="4">
    <source>
        <dbReference type="EMBL" id="CAG7833370.1"/>
    </source>
</evidence>
<evidence type="ECO:0000256" key="2">
    <source>
        <dbReference type="ARBA" id="ARBA00023242"/>
    </source>
</evidence>
<gene>
    <name evidence="4" type="ORF">AFUS01_LOCUS43003</name>
</gene>
<dbReference type="PANTHER" id="PTHR12663:SF0">
    <property type="entry name" value="PRECOCIOUS DISSOCIATION OF SISTERS 5, ISOFORM A"/>
    <property type="match status" value="1"/>
</dbReference>